<protein>
    <submittedName>
        <fullName evidence="2">Alpha/beta hydrolase</fullName>
    </submittedName>
</protein>
<evidence type="ECO:0000313" key="3">
    <source>
        <dbReference type="Proteomes" id="UP000486534"/>
    </source>
</evidence>
<dbReference type="GO" id="GO:0016787">
    <property type="term" value="F:hydrolase activity"/>
    <property type="evidence" value="ECO:0007669"/>
    <property type="project" value="UniProtKB-KW"/>
</dbReference>
<gene>
    <name evidence="2" type="ORF">GDH07_12515</name>
</gene>
<evidence type="ECO:0000313" key="2">
    <source>
        <dbReference type="EMBL" id="MQA54134.1"/>
    </source>
</evidence>
<sequence length="246" mass="26576">MLPTRFPTLVLLPGMDGTGRLFEPLLKTLGPDVPVQVLDYPANLPLDYPALQERVWEQLPKDRPFVLLGESFSGPVAVALAARKPPGLLGLVLCASFVRNPRPALSPLMGLLKLVSLHHLPSWPMAALLLGRFSTPGLRTALAGAIAQVASSVLRARLLAVRDVDCSAALAASQLPLMYLRARQDRLVPATAVALVLQLRPDTQVIEIDGPHCLLQAAPAEAAQHLRHFIQALPGLQYQEPALVHR</sequence>
<dbReference type="InterPro" id="IPR000073">
    <property type="entry name" value="AB_hydrolase_1"/>
</dbReference>
<proteinExistence type="predicted"/>
<dbReference type="SUPFAM" id="SSF53474">
    <property type="entry name" value="alpha/beta-Hydrolases"/>
    <property type="match status" value="1"/>
</dbReference>
<evidence type="ECO:0000259" key="1">
    <source>
        <dbReference type="Pfam" id="PF12697"/>
    </source>
</evidence>
<dbReference type="Gene3D" id="3.40.50.1820">
    <property type="entry name" value="alpha/beta hydrolase"/>
    <property type="match status" value="1"/>
</dbReference>
<dbReference type="InterPro" id="IPR029058">
    <property type="entry name" value="AB_hydrolase_fold"/>
</dbReference>
<name>A0A7X1U4F8_9PSED</name>
<feature type="domain" description="AB hydrolase-1" evidence="1">
    <location>
        <begin position="9"/>
        <end position="223"/>
    </location>
</feature>
<organism evidence="2 3">
    <name type="scientific">Pseudomonas piscis</name>
    <dbReference type="NCBI Taxonomy" id="2614538"/>
    <lineage>
        <taxon>Bacteria</taxon>
        <taxon>Pseudomonadati</taxon>
        <taxon>Pseudomonadota</taxon>
        <taxon>Gammaproteobacteria</taxon>
        <taxon>Pseudomonadales</taxon>
        <taxon>Pseudomonadaceae</taxon>
        <taxon>Pseudomonas</taxon>
    </lineage>
</organism>
<dbReference type="Proteomes" id="UP000486534">
    <property type="component" value="Unassembled WGS sequence"/>
</dbReference>
<keyword evidence="2" id="KW-0378">Hydrolase</keyword>
<reference evidence="2 3" key="1">
    <citation type="submission" date="2019-10" db="EMBL/GenBank/DDBJ databases">
        <title>Pseudomonas dajingensis sp. nov., isolated from the profound head ulcers of farmed Murray cod (Maccullochella peelii peelii).</title>
        <authorList>
            <person name="Liu Y."/>
        </authorList>
    </citation>
    <scope>NUCLEOTIDE SEQUENCE [LARGE SCALE GENOMIC DNA]</scope>
    <source>
        <strain evidence="2 3">MC042</strain>
    </source>
</reference>
<dbReference type="RefSeq" id="WP_152897724.1">
    <property type="nucleotide sequence ID" value="NZ_WHUV01000002.1"/>
</dbReference>
<accession>A0A7X1U4F8</accession>
<dbReference type="Pfam" id="PF12697">
    <property type="entry name" value="Abhydrolase_6"/>
    <property type="match status" value="1"/>
</dbReference>
<dbReference type="AlphaFoldDB" id="A0A7X1U4F8"/>
<dbReference type="EMBL" id="WHUV01000002">
    <property type="protein sequence ID" value="MQA54134.1"/>
    <property type="molecule type" value="Genomic_DNA"/>
</dbReference>
<comment type="caution">
    <text evidence="2">The sequence shown here is derived from an EMBL/GenBank/DDBJ whole genome shotgun (WGS) entry which is preliminary data.</text>
</comment>